<dbReference type="PANTHER" id="PTHR30443">
    <property type="entry name" value="INNER MEMBRANE PROTEIN"/>
    <property type="match status" value="1"/>
</dbReference>
<keyword evidence="4 7" id="KW-0812">Transmembrane</keyword>
<evidence type="ECO:0000313" key="10">
    <source>
        <dbReference type="Proteomes" id="UP000198896"/>
    </source>
</evidence>
<evidence type="ECO:0000256" key="7">
    <source>
        <dbReference type="SAM" id="Phobius"/>
    </source>
</evidence>
<keyword evidence="6 7" id="KW-0472">Membrane</keyword>
<feature type="domain" description="Sulfatase N-terminal" evidence="8">
    <location>
        <begin position="275"/>
        <end position="566"/>
    </location>
</feature>
<name>A0A1I2A795_9FIRM</name>
<dbReference type="AlphaFoldDB" id="A0A1I2A795"/>
<evidence type="ECO:0000256" key="1">
    <source>
        <dbReference type="ARBA" id="ARBA00004651"/>
    </source>
</evidence>
<evidence type="ECO:0000259" key="8">
    <source>
        <dbReference type="Pfam" id="PF00884"/>
    </source>
</evidence>
<dbReference type="GO" id="GO:0005886">
    <property type="term" value="C:plasma membrane"/>
    <property type="evidence" value="ECO:0007669"/>
    <property type="project" value="UniProtKB-SubCell"/>
</dbReference>
<keyword evidence="2" id="KW-1003">Cell membrane</keyword>
<dbReference type="Proteomes" id="UP000198896">
    <property type="component" value="Unassembled WGS sequence"/>
</dbReference>
<evidence type="ECO:0000256" key="5">
    <source>
        <dbReference type="ARBA" id="ARBA00022989"/>
    </source>
</evidence>
<keyword evidence="3 9" id="KW-0808">Transferase</keyword>
<dbReference type="OrthoDB" id="9786870at2"/>
<dbReference type="CDD" id="cd16017">
    <property type="entry name" value="LptA"/>
    <property type="match status" value="1"/>
</dbReference>
<evidence type="ECO:0000256" key="2">
    <source>
        <dbReference type="ARBA" id="ARBA00022475"/>
    </source>
</evidence>
<keyword evidence="5 7" id="KW-1133">Transmembrane helix</keyword>
<dbReference type="InterPro" id="IPR058130">
    <property type="entry name" value="PEA_transf_C"/>
</dbReference>
<keyword evidence="10" id="KW-1185">Reference proteome</keyword>
<dbReference type="Gene3D" id="3.40.720.10">
    <property type="entry name" value="Alkaline Phosphatase, subunit A"/>
    <property type="match status" value="1"/>
</dbReference>
<dbReference type="GO" id="GO:0009244">
    <property type="term" value="P:lipopolysaccharide core region biosynthetic process"/>
    <property type="evidence" value="ECO:0007669"/>
    <property type="project" value="TreeGrafter"/>
</dbReference>
<dbReference type="InterPro" id="IPR000917">
    <property type="entry name" value="Sulfatase_N"/>
</dbReference>
<dbReference type="GO" id="GO:0016776">
    <property type="term" value="F:phosphotransferase activity, phosphate group as acceptor"/>
    <property type="evidence" value="ECO:0007669"/>
    <property type="project" value="TreeGrafter"/>
</dbReference>
<sequence>MKIVLQTLLATIAGYSVAYFLSSGEILFDIKNILLLFVITGVWFWFFHSFPKARKPVAVLFCIAVLSGYGLAGIGYVTEPFTIYRMFKDILYCLTLPAVAFSVYRLTENPAVTNLTALVITALMTAYAAFVSVMLGFYSVFHAKFGSNSLTALLNTNLQEAKEFIASYSSPGQAAAFVLFLCVFACFVFRQFLIAGRQMRCYPPATGKNLKKALAFSLALILGCYMFGAKTYAAITIDTARYASERQAGFVKNSRARIRKIGQLKDAGKHKYRGNMALVIGETHVRSHMHAYGYERETTPFLDKAIQNGTAFTAPGSFSCAAQTDTALPMVVTEKSQYNKIAFKDTATLVEMARHGGYRVVWISNQQKSDIIGVIADTADETVWINTKTNDTYLRQKNGAFDEHVLTALHKQKKPRQKTLYVIHLLGSHANYDCRYPDTFKKWDETAGNRAEQLINSYDNSVLYTDYVLAEIQKILFGKLGVSALLYVSDHGEELHEHFCHGEDFFISRYKESPYMADIVKVPFFLAVSPGFRSKYPEVIANWKKNSNKFFTNDMIYDTILGLMDIRCQHYNARQDYTSARFGFPLGKMRTGRGKVRLEEVAK</sequence>
<dbReference type="Pfam" id="PF00884">
    <property type="entry name" value="Sulfatase"/>
    <property type="match status" value="1"/>
</dbReference>
<feature type="transmembrane region" description="Helical" evidence="7">
    <location>
        <begin position="58"/>
        <end position="77"/>
    </location>
</feature>
<dbReference type="RefSeq" id="WP_143089401.1">
    <property type="nucleotide sequence ID" value="NZ_FONL01000005.1"/>
</dbReference>
<evidence type="ECO:0000256" key="4">
    <source>
        <dbReference type="ARBA" id="ARBA00022692"/>
    </source>
</evidence>
<reference evidence="9 10" key="1">
    <citation type="submission" date="2016-10" db="EMBL/GenBank/DDBJ databases">
        <authorList>
            <person name="de Groot N.N."/>
        </authorList>
    </citation>
    <scope>NUCLEOTIDE SEQUENCE [LARGE SCALE GENOMIC DNA]</scope>
    <source>
        <strain evidence="9 10">DSM 9236</strain>
    </source>
</reference>
<accession>A0A1I2A795</accession>
<organism evidence="9 10">
    <name type="scientific">Succiniclasticum ruminis DSM 9236</name>
    <dbReference type="NCBI Taxonomy" id="1123323"/>
    <lineage>
        <taxon>Bacteria</taxon>
        <taxon>Bacillati</taxon>
        <taxon>Bacillota</taxon>
        <taxon>Negativicutes</taxon>
        <taxon>Acidaminococcales</taxon>
        <taxon>Acidaminococcaceae</taxon>
        <taxon>Succiniclasticum</taxon>
    </lineage>
</organism>
<feature type="transmembrane region" description="Helical" evidence="7">
    <location>
        <begin position="118"/>
        <end position="141"/>
    </location>
</feature>
<evidence type="ECO:0000256" key="6">
    <source>
        <dbReference type="ARBA" id="ARBA00023136"/>
    </source>
</evidence>
<dbReference type="EMBL" id="FONL01000005">
    <property type="protein sequence ID" value="SFE39984.1"/>
    <property type="molecule type" value="Genomic_DNA"/>
</dbReference>
<evidence type="ECO:0000313" key="9">
    <source>
        <dbReference type="EMBL" id="SFE39984.1"/>
    </source>
</evidence>
<dbReference type="STRING" id="1123323.SAMN05216245_10584"/>
<dbReference type="InterPro" id="IPR017850">
    <property type="entry name" value="Alkaline_phosphatase_core_sf"/>
</dbReference>
<dbReference type="SUPFAM" id="SSF53649">
    <property type="entry name" value="Alkaline phosphatase-like"/>
    <property type="match status" value="1"/>
</dbReference>
<gene>
    <name evidence="9" type="ORF">SAMN05216245_10584</name>
</gene>
<feature type="transmembrane region" description="Helical" evidence="7">
    <location>
        <begin position="174"/>
        <end position="193"/>
    </location>
</feature>
<proteinExistence type="predicted"/>
<feature type="transmembrane region" description="Helical" evidence="7">
    <location>
        <begin position="214"/>
        <end position="235"/>
    </location>
</feature>
<comment type="subcellular location">
    <subcellularLocation>
        <location evidence="1">Cell membrane</location>
        <topology evidence="1">Multi-pass membrane protein</topology>
    </subcellularLocation>
</comment>
<feature type="transmembrane region" description="Helical" evidence="7">
    <location>
        <begin position="28"/>
        <end position="46"/>
    </location>
</feature>
<dbReference type="PANTHER" id="PTHR30443:SF2">
    <property type="entry name" value="PHOSPHOETHANOLAMINE TRANSFERASE EPTC"/>
    <property type="match status" value="1"/>
</dbReference>
<dbReference type="InterPro" id="IPR040423">
    <property type="entry name" value="PEA_transferase"/>
</dbReference>
<evidence type="ECO:0000256" key="3">
    <source>
        <dbReference type="ARBA" id="ARBA00022679"/>
    </source>
</evidence>
<protein>
    <submittedName>
        <fullName evidence="9">Heptose-I-phosphate ethanolaminephosphotransferase</fullName>
    </submittedName>
</protein>
<feature type="transmembrane region" description="Helical" evidence="7">
    <location>
        <begin position="89"/>
        <end position="106"/>
    </location>
</feature>